<evidence type="ECO:0000256" key="1">
    <source>
        <dbReference type="SAM" id="MobiDB-lite"/>
    </source>
</evidence>
<dbReference type="SUPFAM" id="SSF69318">
    <property type="entry name" value="Integrin alpha N-terminal domain"/>
    <property type="match status" value="1"/>
</dbReference>
<accession>U1PVZ0</accession>
<evidence type="ECO:0000256" key="2">
    <source>
        <dbReference type="SAM" id="Phobius"/>
    </source>
</evidence>
<protein>
    <submittedName>
        <fullName evidence="3">Uncharacterized protein</fullName>
    </submittedName>
</protein>
<dbReference type="Proteomes" id="UP000030710">
    <property type="component" value="Unassembled WGS sequence"/>
</dbReference>
<name>U1PVZ0_9EURY</name>
<organism evidence="3 4">
    <name type="scientific">Haloquadratum walsbyi J07HQW2</name>
    <dbReference type="NCBI Taxonomy" id="1238425"/>
    <lineage>
        <taxon>Archaea</taxon>
        <taxon>Methanobacteriati</taxon>
        <taxon>Methanobacteriota</taxon>
        <taxon>Stenosarchaea group</taxon>
        <taxon>Halobacteria</taxon>
        <taxon>Halobacteriales</taxon>
        <taxon>Haloferacaceae</taxon>
        <taxon>Haloquadratum</taxon>
    </lineage>
</organism>
<keyword evidence="2" id="KW-0812">Transmembrane</keyword>
<evidence type="ECO:0000313" key="3">
    <source>
        <dbReference type="EMBL" id="ERG96591.1"/>
    </source>
</evidence>
<keyword evidence="2" id="KW-0472">Membrane</keyword>
<feature type="compositionally biased region" description="Polar residues" evidence="1">
    <location>
        <begin position="1"/>
        <end position="10"/>
    </location>
</feature>
<sequence length="547" mass="56467">MPGETTTRTPTEAWGPRKTTTKQTGVAILMSSHGAIEMLIVGTLILSIIGGGLAVTATFNQSSVSSDVNVQIERQFVIPQFDSINQSDIRTSSPGRQSTFRTQDGTTLRIIEENISSDSLTVTVPVENVGTNRRTARLSVDSSTTPFTIDTETISESFANNSTFAQTVNHTVISDTDALIELPPTAGNESRAINVTLSYDTTPTAPLTAIFEFAPTDSRVKIQPDDQLTNGDGNNGNNNNDDGGTGGDSGATDPFASGSQTVVTDGLKLINENGTDTDNLESISKSEVAVLGTAADIDGDSQGEQPFTNASGAIKTVEAVVNGTTVQKQNETTLVPLSSDITPSTSKSAMVTGQFDGGNQSIFFTNSDSDAIFRVNSSGNITKVVETGADALSAIGDIDGDSSNELVFADSSQNLKYLEPGPGGTVKSLGVSADSNNGVGIGVGQPINVDGDSAEEVVFVNSNNIKAIADDGGSAITLTQNGPAAKSPITTADVDRDGIEEIVFLGQSSGNINYVDDVGGANELKLVVNASGQPVSGSDETGLTSSA</sequence>
<evidence type="ECO:0000313" key="4">
    <source>
        <dbReference type="Proteomes" id="UP000030710"/>
    </source>
</evidence>
<feature type="compositionally biased region" description="Low complexity" evidence="1">
    <location>
        <begin position="229"/>
        <end position="242"/>
    </location>
</feature>
<reference evidence="3 4" key="1">
    <citation type="journal article" date="2013" name="PLoS ONE">
        <title>Assembly-driven community genomics of a hypersaline microbial ecosystem.</title>
        <authorList>
            <person name="Podell S."/>
            <person name="Ugalde J.A."/>
            <person name="Narasingarao P."/>
            <person name="Banfield J.F."/>
            <person name="Heidelberg K.B."/>
            <person name="Allen E.E."/>
        </authorList>
    </citation>
    <scope>NUCLEOTIDE SEQUENCE [LARGE SCALE GENOMIC DNA]</scope>
    <source>
        <strain evidence="4">J07HQW2</strain>
    </source>
</reference>
<keyword evidence="2" id="KW-1133">Transmembrane helix</keyword>
<dbReference type="EMBL" id="KE356561">
    <property type="protein sequence ID" value="ERG96591.1"/>
    <property type="molecule type" value="Genomic_DNA"/>
</dbReference>
<dbReference type="RefSeq" id="WP_021056054.1">
    <property type="nucleotide sequence ID" value="NZ_KE356561.1"/>
</dbReference>
<dbReference type="HOGENOM" id="CLU_497506_0_0_2"/>
<dbReference type="InterPro" id="IPR028994">
    <property type="entry name" value="Integrin_alpha_N"/>
</dbReference>
<proteinExistence type="predicted"/>
<dbReference type="AlphaFoldDB" id="U1PVZ0"/>
<feature type="region of interest" description="Disordered" evidence="1">
    <location>
        <begin position="222"/>
        <end position="258"/>
    </location>
</feature>
<feature type="region of interest" description="Disordered" evidence="1">
    <location>
        <begin position="1"/>
        <end position="21"/>
    </location>
</feature>
<gene>
    <name evidence="3" type="ORF">J07HQW2_03071</name>
</gene>
<feature type="transmembrane region" description="Helical" evidence="2">
    <location>
        <begin position="38"/>
        <end position="59"/>
    </location>
</feature>